<dbReference type="EMBL" id="JAFEKC020000001">
    <property type="protein sequence ID" value="KAK0517284.1"/>
    <property type="molecule type" value="Genomic_DNA"/>
</dbReference>
<evidence type="ECO:0000256" key="1">
    <source>
        <dbReference type="ARBA" id="ARBA00005254"/>
    </source>
</evidence>
<sequence>MRVPLLRNLQHHNSFLVNSLHSHAHPAYHCYRFLSTGRSPSLITVRDIPAPHTGHIRIVSLNSPHNRNAISRQLLSELSSEITAVKEQVEDEASKGEVVGHGTRVLTLASEVDECFCAGADLKERKRMSREETNTFLSSLRQTLTTLSSLPIPTISAVSSIALGGGLELALATTLRVFASRAVVGLPETRLGIIPGAGGTYRLRHLVGEARALQLILTGRRVSGEEALWMGICERVVETGVGGDEEKRVARGRVLDAAIEMAKEICEGGPEAVGAVLRAVRGGSVEAEGREYEGVLGFEDRDEALKAFGEKRKASFTGRRKGIGQGKGV</sequence>
<dbReference type="GO" id="GO:0006635">
    <property type="term" value="P:fatty acid beta-oxidation"/>
    <property type="evidence" value="ECO:0007669"/>
    <property type="project" value="TreeGrafter"/>
</dbReference>
<dbReference type="InterPro" id="IPR029045">
    <property type="entry name" value="ClpP/crotonase-like_dom_sf"/>
</dbReference>
<keyword evidence="2" id="KW-0843">Virulence</keyword>
<organism evidence="4 5">
    <name type="scientific">Cladonia borealis</name>
    <dbReference type="NCBI Taxonomy" id="184061"/>
    <lineage>
        <taxon>Eukaryota</taxon>
        <taxon>Fungi</taxon>
        <taxon>Dikarya</taxon>
        <taxon>Ascomycota</taxon>
        <taxon>Pezizomycotina</taxon>
        <taxon>Lecanoromycetes</taxon>
        <taxon>OSLEUM clade</taxon>
        <taxon>Lecanoromycetidae</taxon>
        <taxon>Lecanorales</taxon>
        <taxon>Lecanorineae</taxon>
        <taxon>Cladoniaceae</taxon>
        <taxon>Cladonia</taxon>
    </lineage>
</organism>
<dbReference type="InterPro" id="IPR001753">
    <property type="entry name" value="Enoyl-CoA_hydra/iso"/>
</dbReference>
<evidence type="ECO:0000313" key="5">
    <source>
        <dbReference type="Proteomes" id="UP001166286"/>
    </source>
</evidence>
<dbReference type="Pfam" id="PF00378">
    <property type="entry name" value="ECH_1"/>
    <property type="match status" value="1"/>
</dbReference>
<reference evidence="4" key="1">
    <citation type="submission" date="2023-03" db="EMBL/GenBank/DDBJ databases">
        <title>Complete genome of Cladonia borealis.</title>
        <authorList>
            <person name="Park H."/>
        </authorList>
    </citation>
    <scope>NUCLEOTIDE SEQUENCE</scope>
    <source>
        <strain evidence="4">ANT050790</strain>
    </source>
</reference>
<dbReference type="GO" id="GO:0016829">
    <property type="term" value="F:lyase activity"/>
    <property type="evidence" value="ECO:0007669"/>
    <property type="project" value="UniProtKB-KW"/>
</dbReference>
<evidence type="ECO:0000256" key="3">
    <source>
        <dbReference type="ARBA" id="ARBA00023239"/>
    </source>
</evidence>
<dbReference type="PANTHER" id="PTHR11941">
    <property type="entry name" value="ENOYL-COA HYDRATASE-RELATED"/>
    <property type="match status" value="1"/>
</dbReference>
<gene>
    <name evidence="4" type="ORF">JMJ35_000439</name>
</gene>
<comment type="caution">
    <text evidence="4">The sequence shown here is derived from an EMBL/GenBank/DDBJ whole genome shotgun (WGS) entry which is preliminary data.</text>
</comment>
<evidence type="ECO:0000313" key="4">
    <source>
        <dbReference type="EMBL" id="KAK0517284.1"/>
    </source>
</evidence>
<dbReference type="AlphaFoldDB" id="A0AA39RB83"/>
<name>A0AA39RB83_9LECA</name>
<accession>A0AA39RB83</accession>
<proteinExistence type="inferred from homology"/>
<evidence type="ECO:0000256" key="2">
    <source>
        <dbReference type="ARBA" id="ARBA00023026"/>
    </source>
</evidence>
<dbReference type="PANTHER" id="PTHR11941:SF171">
    <property type="entry name" value="SD19268P"/>
    <property type="match status" value="1"/>
</dbReference>
<dbReference type="SUPFAM" id="SSF52096">
    <property type="entry name" value="ClpP/crotonase"/>
    <property type="match status" value="1"/>
</dbReference>
<keyword evidence="3" id="KW-0456">Lyase</keyword>
<dbReference type="FunFam" id="3.90.226.10:FF:000058">
    <property type="entry name" value="Enoyl-CoA hydratase/isomerase family protein"/>
    <property type="match status" value="1"/>
</dbReference>
<dbReference type="Gene3D" id="3.90.226.10">
    <property type="entry name" value="2-enoyl-CoA Hydratase, Chain A, domain 1"/>
    <property type="match status" value="1"/>
</dbReference>
<dbReference type="CDD" id="cd06558">
    <property type="entry name" value="crotonase-like"/>
    <property type="match status" value="1"/>
</dbReference>
<dbReference type="GO" id="GO:0005739">
    <property type="term" value="C:mitochondrion"/>
    <property type="evidence" value="ECO:0007669"/>
    <property type="project" value="TreeGrafter"/>
</dbReference>
<comment type="similarity">
    <text evidence="1">Belongs to the enoyl-CoA hydratase/isomerase family.</text>
</comment>
<protein>
    <submittedName>
        <fullName evidence="4">Uncharacterized protein</fullName>
    </submittedName>
</protein>
<dbReference type="Proteomes" id="UP001166286">
    <property type="component" value="Unassembled WGS sequence"/>
</dbReference>
<keyword evidence="5" id="KW-1185">Reference proteome</keyword>